<evidence type="ECO:0000313" key="16">
    <source>
        <dbReference type="EMBL" id="MEN2793220.1"/>
    </source>
</evidence>
<evidence type="ECO:0000313" key="17">
    <source>
        <dbReference type="Proteomes" id="UP001419910"/>
    </source>
</evidence>
<feature type="domain" description="TonB-dependent receptor-like beta-barrel" evidence="14">
    <location>
        <begin position="301"/>
        <end position="722"/>
    </location>
</feature>
<evidence type="ECO:0000259" key="15">
    <source>
        <dbReference type="Pfam" id="PF07715"/>
    </source>
</evidence>
<evidence type="ECO:0000256" key="1">
    <source>
        <dbReference type="ARBA" id="ARBA00004571"/>
    </source>
</evidence>
<keyword evidence="5 11" id="KW-0812">Transmembrane</keyword>
<keyword evidence="2 11" id="KW-0813">Transport</keyword>
<evidence type="ECO:0000256" key="7">
    <source>
        <dbReference type="ARBA" id="ARBA00023065"/>
    </source>
</evidence>
<evidence type="ECO:0000256" key="12">
    <source>
        <dbReference type="RuleBase" id="RU003357"/>
    </source>
</evidence>
<evidence type="ECO:0000256" key="10">
    <source>
        <dbReference type="ARBA" id="ARBA00023237"/>
    </source>
</evidence>
<comment type="similarity">
    <text evidence="11 12">Belongs to the TonB-dependent receptor family.</text>
</comment>
<dbReference type="InterPro" id="IPR000531">
    <property type="entry name" value="Beta-barrel_TonB"/>
</dbReference>
<dbReference type="PROSITE" id="PS52016">
    <property type="entry name" value="TONB_DEPENDENT_REC_3"/>
    <property type="match status" value="1"/>
</dbReference>
<comment type="caution">
    <text evidence="16">The sequence shown here is derived from an EMBL/GenBank/DDBJ whole genome shotgun (WGS) entry which is preliminary data.</text>
</comment>
<gene>
    <name evidence="16" type="ORF">ABC974_26590</name>
</gene>
<dbReference type="Proteomes" id="UP001419910">
    <property type="component" value="Unassembled WGS sequence"/>
</dbReference>
<evidence type="ECO:0000256" key="2">
    <source>
        <dbReference type="ARBA" id="ARBA00022448"/>
    </source>
</evidence>
<sequence length="759" mass="81781">MGTGSLRTTGALRLLLIAGASVAAIQSAAAQEAATESAIAVPVATGDEKAGVGDIIVTARRRSENLQKSSLAIDVVSGNDLARAGITNATDLNRVAPTVLIGQTGSFTQVYVRGVGTSSANQFGDPSVTFNEDGVVIDRPNMIGPVFYDIARVEVLKGPQGTLYGRNATGGAVNVITVAPTQTFGGFASGQYGNYNNYILTGALNVPFSDTLAVRASGQFQGHESFLSGGYPVGSHYRATRSKAGRLQMMWRPTSDISLRLIGEASHEGGPADNFVLTNPNEPNSDPWLGAFNPEANAIITAAAPLQILLRSDDSNIDKDLWNVGAELNWNLGFATLTVQPAYRDLTLHATSYGGGLKLVYDEKSKQTSVETRLAHDGASLKWLVGAFYFNNDRTVRNFIDSNPVSQRALQVFPEIGSESYAFFADSTVSLDPSLRLLGGIRYTHERKIVQGVRTDLDNTPTNNFVLNDYATYNEVTWRGGMEFDVAPQSMAYATVSTGFKSGGFYTAISPGNDYKPEHLTAYTLGIRNRFLDNKLQINLEGFYWKYKDNQQSAIGFDGQGNIAFVTYNAGNATLYGLSADIVARVSTADTLTLNAEYNHSRYDSFSYVVPFIFNPASTGCSVGPIFAPPAGGLNRRIVDCSGFPLPRAPKFVARGGYAHVFRLDDGSTVTANAVGNYQSSKYLSIDYVPAALAKRTFTADFDLDFVSSNKRFSVGAFVHNLTNEAVYTSGGEHQQIANVYYASINPPRTYGVRGQFSF</sequence>
<evidence type="ECO:0000256" key="5">
    <source>
        <dbReference type="ARBA" id="ARBA00022692"/>
    </source>
</evidence>
<reference evidence="16 17" key="1">
    <citation type="submission" date="2024-05" db="EMBL/GenBank/DDBJ databases">
        <authorList>
            <person name="Liu Q."/>
            <person name="Xin Y.-H."/>
        </authorList>
    </citation>
    <scope>NUCLEOTIDE SEQUENCE [LARGE SCALE GENOMIC DNA]</scope>
    <source>
        <strain evidence="16 17">CGMCC 1.10181</strain>
    </source>
</reference>
<name>A0ABU9YBN2_9SPHN</name>
<dbReference type="PANTHER" id="PTHR32552:SF81">
    <property type="entry name" value="TONB-DEPENDENT OUTER MEMBRANE RECEPTOR"/>
    <property type="match status" value="1"/>
</dbReference>
<evidence type="ECO:0000256" key="11">
    <source>
        <dbReference type="PROSITE-ProRule" id="PRU01360"/>
    </source>
</evidence>
<keyword evidence="9 11" id="KW-0472">Membrane</keyword>
<evidence type="ECO:0000256" key="3">
    <source>
        <dbReference type="ARBA" id="ARBA00022452"/>
    </source>
</evidence>
<evidence type="ECO:0000256" key="13">
    <source>
        <dbReference type="SAM" id="SignalP"/>
    </source>
</evidence>
<dbReference type="InterPro" id="IPR039426">
    <property type="entry name" value="TonB-dep_rcpt-like"/>
</dbReference>
<dbReference type="PANTHER" id="PTHR32552">
    <property type="entry name" value="FERRICHROME IRON RECEPTOR-RELATED"/>
    <property type="match status" value="1"/>
</dbReference>
<keyword evidence="13" id="KW-0732">Signal</keyword>
<feature type="domain" description="TonB-dependent receptor plug" evidence="15">
    <location>
        <begin position="66"/>
        <end position="172"/>
    </location>
</feature>
<protein>
    <submittedName>
        <fullName evidence="16">TonB-dependent receptor</fullName>
    </submittedName>
</protein>
<evidence type="ECO:0000259" key="14">
    <source>
        <dbReference type="Pfam" id="PF00593"/>
    </source>
</evidence>
<dbReference type="Pfam" id="PF07715">
    <property type="entry name" value="Plug"/>
    <property type="match status" value="1"/>
</dbReference>
<keyword evidence="10 11" id="KW-0998">Cell outer membrane</keyword>
<keyword evidence="4" id="KW-0410">Iron transport</keyword>
<evidence type="ECO:0000256" key="9">
    <source>
        <dbReference type="ARBA" id="ARBA00023136"/>
    </source>
</evidence>
<dbReference type="Pfam" id="PF00593">
    <property type="entry name" value="TonB_dep_Rec_b-barrel"/>
    <property type="match status" value="1"/>
</dbReference>
<dbReference type="InterPro" id="IPR012910">
    <property type="entry name" value="Plug_dom"/>
</dbReference>
<dbReference type="EMBL" id="JBDIME010000041">
    <property type="protein sequence ID" value="MEN2793220.1"/>
    <property type="molecule type" value="Genomic_DNA"/>
</dbReference>
<keyword evidence="7" id="KW-0406">Ion transport</keyword>
<dbReference type="SUPFAM" id="SSF56935">
    <property type="entry name" value="Porins"/>
    <property type="match status" value="1"/>
</dbReference>
<dbReference type="Gene3D" id="2.40.170.20">
    <property type="entry name" value="TonB-dependent receptor, beta-barrel domain"/>
    <property type="match status" value="1"/>
</dbReference>
<proteinExistence type="inferred from homology"/>
<feature type="signal peptide" evidence="13">
    <location>
        <begin position="1"/>
        <end position="23"/>
    </location>
</feature>
<evidence type="ECO:0000256" key="6">
    <source>
        <dbReference type="ARBA" id="ARBA00023004"/>
    </source>
</evidence>
<keyword evidence="6" id="KW-0408">Iron</keyword>
<comment type="subcellular location">
    <subcellularLocation>
        <location evidence="1 11">Cell outer membrane</location>
        <topology evidence="1 11">Multi-pass membrane protein</topology>
    </subcellularLocation>
</comment>
<dbReference type="RefSeq" id="WP_343888482.1">
    <property type="nucleotide sequence ID" value="NZ_BAAAEH010000009.1"/>
</dbReference>
<organism evidence="16 17">
    <name type="scientific">Sphingomonas oligophenolica</name>
    <dbReference type="NCBI Taxonomy" id="301154"/>
    <lineage>
        <taxon>Bacteria</taxon>
        <taxon>Pseudomonadati</taxon>
        <taxon>Pseudomonadota</taxon>
        <taxon>Alphaproteobacteria</taxon>
        <taxon>Sphingomonadales</taxon>
        <taxon>Sphingomonadaceae</taxon>
        <taxon>Sphingomonas</taxon>
    </lineage>
</organism>
<keyword evidence="16" id="KW-0675">Receptor</keyword>
<accession>A0ABU9YBN2</accession>
<keyword evidence="3 11" id="KW-1134">Transmembrane beta strand</keyword>
<evidence type="ECO:0000256" key="8">
    <source>
        <dbReference type="ARBA" id="ARBA00023077"/>
    </source>
</evidence>
<evidence type="ECO:0000256" key="4">
    <source>
        <dbReference type="ARBA" id="ARBA00022496"/>
    </source>
</evidence>
<keyword evidence="17" id="KW-1185">Reference proteome</keyword>
<dbReference type="InterPro" id="IPR036942">
    <property type="entry name" value="Beta-barrel_TonB_sf"/>
</dbReference>
<feature type="chain" id="PRO_5045727763" evidence="13">
    <location>
        <begin position="24"/>
        <end position="759"/>
    </location>
</feature>
<keyword evidence="8 12" id="KW-0798">TonB box</keyword>